<sequence length="209" mass="23923">MSGGWDCRICIWDLHSYSLIETFSRPEMDHWSEQREKACDGVILDMCYCPKRKEFAYSSSDGKVYIRHFGVASSEMTLVNILKGHEAEVTTVVWHHLVDKWITGSEDGTIRIWGEEGAICEKILHTKGVVTCLCIDQMNGCIAAGVQDTVRVYDPDSLLQVQYNTGHTDLIRSLIHIPEMKQYVTVSWDKTVRIWKAYHKVNNQNNSIP</sequence>
<evidence type="ECO:0000256" key="2">
    <source>
        <dbReference type="ARBA" id="ARBA00022737"/>
    </source>
</evidence>
<keyword evidence="1 3" id="KW-0853">WD repeat</keyword>
<dbReference type="InterPro" id="IPR001680">
    <property type="entry name" value="WD40_rpt"/>
</dbReference>
<dbReference type="PROSITE" id="PS50082">
    <property type="entry name" value="WD_REPEATS_2"/>
    <property type="match status" value="3"/>
</dbReference>
<dbReference type="EMBL" id="KV922944">
    <property type="protein sequence ID" value="PIN93583.1"/>
    <property type="molecule type" value="Genomic_DNA"/>
</dbReference>
<dbReference type="InterPro" id="IPR015943">
    <property type="entry name" value="WD40/YVTN_repeat-like_dom_sf"/>
</dbReference>
<dbReference type="PANTHER" id="PTHR19848:SF8">
    <property type="entry name" value="F-BOX AND WD REPEAT DOMAIN CONTAINING 7"/>
    <property type="match status" value="1"/>
</dbReference>
<feature type="repeat" description="WD" evidence="3">
    <location>
        <begin position="1"/>
        <end position="22"/>
    </location>
</feature>
<dbReference type="SMART" id="SM00320">
    <property type="entry name" value="WD40"/>
    <property type="match status" value="4"/>
</dbReference>
<evidence type="ECO:0000313" key="4">
    <source>
        <dbReference type="EMBL" id="PIN93583.1"/>
    </source>
</evidence>
<protein>
    <submittedName>
        <fullName evidence="4">Uncharacterized protein</fullName>
    </submittedName>
</protein>
<proteinExistence type="predicted"/>
<name>A0A2G9NR73_AQUCT</name>
<dbReference type="PANTHER" id="PTHR19848">
    <property type="entry name" value="WD40 REPEAT PROTEIN"/>
    <property type="match status" value="1"/>
</dbReference>
<accession>A0A2G9NR73</accession>
<dbReference type="InterPro" id="IPR036322">
    <property type="entry name" value="WD40_repeat_dom_sf"/>
</dbReference>
<evidence type="ECO:0000256" key="1">
    <source>
        <dbReference type="ARBA" id="ARBA00022574"/>
    </source>
</evidence>
<dbReference type="Gene3D" id="2.130.10.10">
    <property type="entry name" value="YVTN repeat-like/Quinoprotein amine dehydrogenase"/>
    <property type="match status" value="2"/>
</dbReference>
<evidence type="ECO:0000313" key="5">
    <source>
        <dbReference type="Proteomes" id="UP000228934"/>
    </source>
</evidence>
<dbReference type="AlphaFoldDB" id="A0A2G9NR73"/>
<gene>
    <name evidence="4" type="ORF">AB205_0008960</name>
</gene>
<evidence type="ECO:0000256" key="3">
    <source>
        <dbReference type="PROSITE-ProRule" id="PRU00221"/>
    </source>
</evidence>
<reference evidence="5" key="1">
    <citation type="journal article" date="2017" name="Nat. Commun.">
        <title>The North American bullfrog draft genome provides insight into hormonal regulation of long noncoding RNA.</title>
        <authorList>
            <person name="Hammond S.A."/>
            <person name="Warren R.L."/>
            <person name="Vandervalk B.P."/>
            <person name="Kucuk E."/>
            <person name="Khan H."/>
            <person name="Gibb E.A."/>
            <person name="Pandoh P."/>
            <person name="Kirk H."/>
            <person name="Zhao Y."/>
            <person name="Jones M."/>
            <person name="Mungall A.J."/>
            <person name="Coope R."/>
            <person name="Pleasance S."/>
            <person name="Moore R.A."/>
            <person name="Holt R.A."/>
            <person name="Round J.M."/>
            <person name="Ohora S."/>
            <person name="Walle B.V."/>
            <person name="Veldhoen N."/>
            <person name="Helbing C.C."/>
            <person name="Birol I."/>
        </authorList>
    </citation>
    <scope>NUCLEOTIDE SEQUENCE [LARGE SCALE GENOMIC DNA]</scope>
</reference>
<dbReference type="Pfam" id="PF00400">
    <property type="entry name" value="WD40"/>
    <property type="match status" value="3"/>
</dbReference>
<dbReference type="Proteomes" id="UP000228934">
    <property type="component" value="Unassembled WGS sequence"/>
</dbReference>
<dbReference type="SUPFAM" id="SSF50978">
    <property type="entry name" value="WD40 repeat-like"/>
    <property type="match status" value="1"/>
</dbReference>
<feature type="repeat" description="WD" evidence="3">
    <location>
        <begin position="164"/>
        <end position="196"/>
    </location>
</feature>
<keyword evidence="5" id="KW-1185">Reference proteome</keyword>
<feature type="repeat" description="WD" evidence="3">
    <location>
        <begin position="82"/>
        <end position="113"/>
    </location>
</feature>
<keyword evidence="2" id="KW-0677">Repeat</keyword>
<organism evidence="4 5">
    <name type="scientific">Aquarana catesbeiana</name>
    <name type="common">American bullfrog</name>
    <name type="synonym">Rana catesbeiana</name>
    <dbReference type="NCBI Taxonomy" id="8400"/>
    <lineage>
        <taxon>Eukaryota</taxon>
        <taxon>Metazoa</taxon>
        <taxon>Chordata</taxon>
        <taxon>Craniata</taxon>
        <taxon>Vertebrata</taxon>
        <taxon>Euteleostomi</taxon>
        <taxon>Amphibia</taxon>
        <taxon>Batrachia</taxon>
        <taxon>Anura</taxon>
        <taxon>Neobatrachia</taxon>
        <taxon>Ranoidea</taxon>
        <taxon>Ranidae</taxon>
        <taxon>Aquarana</taxon>
    </lineage>
</organism>
<dbReference type="OrthoDB" id="6262491at2759"/>
<dbReference type="PROSITE" id="PS50294">
    <property type="entry name" value="WD_REPEATS_REGION"/>
    <property type="match status" value="1"/>
</dbReference>